<organism evidence="3 4">
    <name type="scientific">Pycnococcus provasolii</name>
    <dbReference type="NCBI Taxonomy" id="41880"/>
    <lineage>
        <taxon>Eukaryota</taxon>
        <taxon>Viridiplantae</taxon>
        <taxon>Chlorophyta</taxon>
        <taxon>Pseudoscourfieldiophyceae</taxon>
        <taxon>Pseudoscourfieldiales</taxon>
        <taxon>Pycnococcaceae</taxon>
        <taxon>Pycnococcus</taxon>
    </lineage>
</organism>
<sequence>MVVLLINVLLYLSSRAYRRKLVLAGVGVKHMLLSKDRKYTKKTLTPSSLSHRKHLVFIRHGESEWNVVFNPKKRPDDKFALYPHMLLWRFLKALLVELVSVATHASLALDSPLSQRGIAQAEQLAKYIESPEICLNPEGEHDDYARFLLRGVLARDENAPTSTVACSNLRRCMLTALVALRSRICPTGHASKPRNASKAHVTTDLQEMSRNVDCVAMALEPASLPPSLGRNLKPQMLTAKNASQLHQPGPLEQYFDASECRGMKTLRSNGRLRMEAFARWAMKCDEEVVIAVGHSLYFREFFNLFTRESDRDDKNSLIARACESKMANCSMVGFELAYDEVMGSFQVMLSTLRVLDGGFESARKKSK</sequence>
<dbReference type="OrthoDB" id="496981at2759"/>
<dbReference type="GO" id="GO:0005829">
    <property type="term" value="C:cytosol"/>
    <property type="evidence" value="ECO:0007669"/>
    <property type="project" value="TreeGrafter"/>
</dbReference>
<evidence type="ECO:0000256" key="1">
    <source>
        <dbReference type="ARBA" id="ARBA00038362"/>
    </source>
</evidence>
<keyword evidence="4" id="KW-1185">Reference proteome</keyword>
<dbReference type="AlphaFoldDB" id="A0A830HV83"/>
<evidence type="ECO:0000313" key="4">
    <source>
        <dbReference type="Proteomes" id="UP000660262"/>
    </source>
</evidence>
<dbReference type="SMART" id="SM00855">
    <property type="entry name" value="PGAM"/>
    <property type="match status" value="1"/>
</dbReference>
<proteinExistence type="inferred from homology"/>
<evidence type="ECO:0000256" key="2">
    <source>
        <dbReference type="SAM" id="SignalP"/>
    </source>
</evidence>
<dbReference type="InterPro" id="IPR013078">
    <property type="entry name" value="His_Pase_superF_clade-1"/>
</dbReference>
<dbReference type="InterPro" id="IPR050275">
    <property type="entry name" value="PGM_Phosphatase"/>
</dbReference>
<keyword evidence="2" id="KW-0732">Signal</keyword>
<comment type="caution">
    <text evidence="3">The sequence shown here is derived from an EMBL/GenBank/DDBJ whole genome shotgun (WGS) entry which is preliminary data.</text>
</comment>
<dbReference type="Gene3D" id="3.40.50.1240">
    <property type="entry name" value="Phosphoglycerate mutase-like"/>
    <property type="match status" value="1"/>
</dbReference>
<dbReference type="Proteomes" id="UP000660262">
    <property type="component" value="Unassembled WGS sequence"/>
</dbReference>
<dbReference type="InterPro" id="IPR029033">
    <property type="entry name" value="His_PPase_superfam"/>
</dbReference>
<dbReference type="PANTHER" id="PTHR48100:SF33">
    <property type="entry name" value="PEPTIDASE S54 RHOMBOID DOMAIN-CONTAINING PROTEIN"/>
    <property type="match status" value="1"/>
</dbReference>
<accession>A0A830HV83</accession>
<feature type="signal peptide" evidence="2">
    <location>
        <begin position="1"/>
        <end position="16"/>
    </location>
</feature>
<dbReference type="PANTHER" id="PTHR48100">
    <property type="entry name" value="BROAD-SPECIFICITY PHOSPHATASE YOR283W-RELATED"/>
    <property type="match status" value="1"/>
</dbReference>
<name>A0A830HV83_9CHLO</name>
<dbReference type="SUPFAM" id="SSF53254">
    <property type="entry name" value="Phosphoglycerate mutase-like"/>
    <property type="match status" value="1"/>
</dbReference>
<dbReference type="GO" id="GO:0016791">
    <property type="term" value="F:phosphatase activity"/>
    <property type="evidence" value="ECO:0007669"/>
    <property type="project" value="TreeGrafter"/>
</dbReference>
<protein>
    <submittedName>
        <fullName evidence="3">Uncharacterized protein</fullName>
    </submittedName>
</protein>
<evidence type="ECO:0000313" key="3">
    <source>
        <dbReference type="EMBL" id="GHP10673.1"/>
    </source>
</evidence>
<reference evidence="3" key="1">
    <citation type="submission" date="2020-10" db="EMBL/GenBank/DDBJ databases">
        <title>Unveiling of a novel bifunctional photoreceptor, Dualchrome1, isolated from a cosmopolitan green alga.</title>
        <authorList>
            <person name="Suzuki S."/>
            <person name="Kawachi M."/>
        </authorList>
    </citation>
    <scope>NUCLEOTIDE SEQUENCE</scope>
    <source>
        <strain evidence="3">NIES 2893</strain>
    </source>
</reference>
<comment type="similarity">
    <text evidence="1">Belongs to the phosphoglycerate mutase family.</text>
</comment>
<feature type="chain" id="PRO_5032310435" evidence="2">
    <location>
        <begin position="17"/>
        <end position="367"/>
    </location>
</feature>
<gene>
    <name evidence="3" type="ORF">PPROV_000940400</name>
</gene>
<dbReference type="EMBL" id="BNJQ01000030">
    <property type="protein sequence ID" value="GHP10673.1"/>
    <property type="molecule type" value="Genomic_DNA"/>
</dbReference>